<evidence type="ECO:0000256" key="1">
    <source>
        <dbReference type="ARBA" id="ARBA00004138"/>
    </source>
</evidence>
<dbReference type="EMBL" id="CM026423">
    <property type="protein sequence ID" value="KAG0582782.1"/>
    <property type="molecule type" value="Genomic_DNA"/>
</dbReference>
<dbReference type="GO" id="GO:0005929">
    <property type="term" value="C:cilium"/>
    <property type="evidence" value="ECO:0007669"/>
    <property type="project" value="UniProtKB-SubCell"/>
</dbReference>
<dbReference type="Proteomes" id="UP000822688">
    <property type="component" value="Chromosome 3"/>
</dbReference>
<dbReference type="PROSITE" id="PS51665">
    <property type="entry name" value="ENKURIN"/>
    <property type="match status" value="1"/>
</dbReference>
<feature type="region of interest" description="Disordered" evidence="6">
    <location>
        <begin position="1"/>
        <end position="21"/>
    </location>
</feature>
<keyword evidence="9" id="KW-1185">Reference proteome</keyword>
<dbReference type="PANTHER" id="PTHR21490:SF2">
    <property type="entry name" value="ENKURIN DOMAIN-CONTAINING PROTEIN 1"/>
    <property type="match status" value="1"/>
</dbReference>
<dbReference type="InterPro" id="IPR027012">
    <property type="entry name" value="Enkurin_dom"/>
</dbReference>
<evidence type="ECO:0000256" key="4">
    <source>
        <dbReference type="ARBA" id="ARBA00023212"/>
    </source>
</evidence>
<comment type="caution">
    <text evidence="8">The sequence shown here is derived from an EMBL/GenBank/DDBJ whole genome shotgun (WGS) entry which is preliminary data.</text>
</comment>
<evidence type="ECO:0000256" key="3">
    <source>
        <dbReference type="ARBA" id="ARBA00022490"/>
    </source>
</evidence>
<evidence type="ECO:0000256" key="2">
    <source>
        <dbReference type="ARBA" id="ARBA00004245"/>
    </source>
</evidence>
<dbReference type="Pfam" id="PF13864">
    <property type="entry name" value="Enkurin"/>
    <property type="match status" value="1"/>
</dbReference>
<keyword evidence="3" id="KW-0963">Cytoplasm</keyword>
<protein>
    <recommendedName>
        <fullName evidence="7">Enkurin domain-containing protein</fullName>
    </recommendedName>
</protein>
<keyword evidence="4" id="KW-0206">Cytoskeleton</keyword>
<name>A0A8T0IHI8_CERPU</name>
<evidence type="ECO:0000259" key="7">
    <source>
        <dbReference type="PROSITE" id="PS51665"/>
    </source>
</evidence>
<organism evidence="8 9">
    <name type="scientific">Ceratodon purpureus</name>
    <name type="common">Fire moss</name>
    <name type="synonym">Dicranum purpureum</name>
    <dbReference type="NCBI Taxonomy" id="3225"/>
    <lineage>
        <taxon>Eukaryota</taxon>
        <taxon>Viridiplantae</taxon>
        <taxon>Streptophyta</taxon>
        <taxon>Embryophyta</taxon>
        <taxon>Bryophyta</taxon>
        <taxon>Bryophytina</taxon>
        <taxon>Bryopsida</taxon>
        <taxon>Dicranidae</taxon>
        <taxon>Pseudoditrichales</taxon>
        <taxon>Ditrichaceae</taxon>
        <taxon>Ceratodon</taxon>
    </lineage>
</organism>
<comment type="subcellular location">
    <subcellularLocation>
        <location evidence="1">Cell projection</location>
        <location evidence="1">Cilium</location>
    </subcellularLocation>
    <subcellularLocation>
        <location evidence="2">Cytoplasm</location>
        <location evidence="2">Cytoskeleton</location>
    </subcellularLocation>
</comment>
<dbReference type="InterPro" id="IPR052102">
    <property type="entry name" value="Enkurin_domain-protein"/>
</dbReference>
<evidence type="ECO:0000256" key="5">
    <source>
        <dbReference type="ARBA" id="ARBA00023273"/>
    </source>
</evidence>
<gene>
    <name evidence="8" type="ORF">KC19_3G085300</name>
</gene>
<feature type="domain" description="Enkurin" evidence="7">
    <location>
        <begin position="130"/>
        <end position="222"/>
    </location>
</feature>
<evidence type="ECO:0000313" key="9">
    <source>
        <dbReference type="Proteomes" id="UP000822688"/>
    </source>
</evidence>
<proteinExistence type="predicted"/>
<dbReference type="AlphaFoldDB" id="A0A8T0IHI8"/>
<keyword evidence="5" id="KW-0966">Cell projection</keyword>
<dbReference type="PANTHER" id="PTHR21490">
    <property type="entry name" value="ENKURIN-RELATED"/>
    <property type="match status" value="1"/>
</dbReference>
<dbReference type="GO" id="GO:0005881">
    <property type="term" value="C:cytoplasmic microtubule"/>
    <property type="evidence" value="ECO:0007669"/>
    <property type="project" value="TreeGrafter"/>
</dbReference>
<sequence length="225" mass="25971">MSLPSHLDSYQISDLLNPPRGIRDEMLRRGITPRDHHRENRALIAKTSAKNHALKQNPEGNTECKITSQEQDGQCNIQRQPRVKNRNGIDYITRNVQTAASNAPKSNPKVERLDYLKKENFGKVPAYLVKRKEELAQNIEKRLLENKNKNLPPGLVLMEDNDRVDVLTTLKGSKEKLETELMNMPLVIQTSSQKRNKLELELQLQDLEKSIARFSRPKVYIRLKD</sequence>
<evidence type="ECO:0000313" key="8">
    <source>
        <dbReference type="EMBL" id="KAG0582782.1"/>
    </source>
</evidence>
<evidence type="ECO:0000256" key="6">
    <source>
        <dbReference type="SAM" id="MobiDB-lite"/>
    </source>
</evidence>
<accession>A0A8T0IHI8</accession>
<reference evidence="8" key="1">
    <citation type="submission" date="2020-06" db="EMBL/GenBank/DDBJ databases">
        <title>WGS assembly of Ceratodon purpureus strain R40.</title>
        <authorList>
            <person name="Carey S.B."/>
            <person name="Jenkins J."/>
            <person name="Shu S."/>
            <person name="Lovell J.T."/>
            <person name="Sreedasyam A."/>
            <person name="Maumus F."/>
            <person name="Tiley G.P."/>
            <person name="Fernandez-Pozo N."/>
            <person name="Barry K."/>
            <person name="Chen C."/>
            <person name="Wang M."/>
            <person name="Lipzen A."/>
            <person name="Daum C."/>
            <person name="Saski C.A."/>
            <person name="Payton A.C."/>
            <person name="Mcbreen J.C."/>
            <person name="Conrad R.E."/>
            <person name="Kollar L.M."/>
            <person name="Olsson S."/>
            <person name="Huttunen S."/>
            <person name="Landis J.B."/>
            <person name="Wickett N.J."/>
            <person name="Johnson M.G."/>
            <person name="Rensing S.A."/>
            <person name="Grimwood J."/>
            <person name="Schmutz J."/>
            <person name="Mcdaniel S.F."/>
        </authorList>
    </citation>
    <scope>NUCLEOTIDE SEQUENCE</scope>
    <source>
        <strain evidence="8">R40</strain>
    </source>
</reference>